<accession>A0A976N0W7</accession>
<evidence type="ECO:0000313" key="1">
    <source>
        <dbReference type="EMBL" id="UPW40982.1"/>
    </source>
</evidence>
<protein>
    <submittedName>
        <fullName evidence="1">DNA binding protein</fullName>
    </submittedName>
</protein>
<name>A0A976N0W7_9VIRU</name>
<proteinExistence type="predicted"/>
<reference evidence="1" key="1">
    <citation type="submission" date="2022-02" db="EMBL/GenBank/DDBJ databases">
        <title>Towards deciphering the DNA virus diversity associated with rodent species in the families Cricetidae and Heteromyidae.</title>
        <authorList>
            <person name="Lund M."/>
            <person name="Larsen B.B."/>
            <person name="Gryseels S."/>
            <person name="Kraberger S."/>
            <person name="Rowsey D.M."/>
            <person name="Steger L."/>
            <person name="Yule K.M."/>
            <person name="Upham N.S."/>
            <person name="Worobey M."/>
            <person name="Van Doorslaer K."/>
            <person name="Varsani A."/>
        </authorList>
    </citation>
    <scope>NUCLEOTIDE SEQUENCE</scope>
    <source>
        <strain evidence="1">UA08Rod_5894</strain>
    </source>
</reference>
<sequence length="39" mass="4649">MARRKVMPRRTDKRYFRRTAAASKKINVDPVIYRGGIRL</sequence>
<dbReference type="EMBL" id="OM869528">
    <property type="protein sequence ID" value="UPW40982.1"/>
    <property type="molecule type" value="Genomic_DNA"/>
</dbReference>
<organism evidence="1">
    <name type="scientific">Sigmofec virus UA08Rod_5894</name>
    <dbReference type="NCBI Taxonomy" id="2929443"/>
    <lineage>
        <taxon>Viruses</taxon>
        <taxon>Monodnaviria</taxon>
        <taxon>Sangervirae</taxon>
        <taxon>Phixviricota</taxon>
        <taxon>Malgrandaviricetes</taxon>
        <taxon>Petitvirales</taxon>
        <taxon>Microviridae</taxon>
    </lineage>
</organism>